<evidence type="ECO:0000256" key="1">
    <source>
        <dbReference type="SAM" id="MobiDB-lite"/>
    </source>
</evidence>
<feature type="region of interest" description="Disordered" evidence="1">
    <location>
        <begin position="1"/>
        <end position="24"/>
    </location>
</feature>
<protein>
    <submittedName>
        <fullName evidence="2">Uncharacterized protein</fullName>
    </submittedName>
</protein>
<name>A0A1G2HXR5_9BACT</name>
<dbReference type="EMBL" id="MHOS01000048">
    <property type="protein sequence ID" value="OGZ66990.1"/>
    <property type="molecule type" value="Genomic_DNA"/>
</dbReference>
<sequence>MIDFNREQFPSPEEDKTTPQQKLEENLKMQRDCEIEIEKCRDIDDQDALTATQQTLDVLKLEEESIRKLLEE</sequence>
<organism evidence="2 3">
    <name type="scientific">Candidatus Staskawiczbacteria bacterium RIFCSPHIGHO2_02_FULL_34_9</name>
    <dbReference type="NCBI Taxonomy" id="1802206"/>
    <lineage>
        <taxon>Bacteria</taxon>
        <taxon>Candidatus Staskawicziibacteriota</taxon>
    </lineage>
</organism>
<reference evidence="2 3" key="1">
    <citation type="journal article" date="2016" name="Nat. Commun.">
        <title>Thousands of microbial genomes shed light on interconnected biogeochemical processes in an aquifer system.</title>
        <authorList>
            <person name="Anantharaman K."/>
            <person name="Brown C.T."/>
            <person name="Hug L.A."/>
            <person name="Sharon I."/>
            <person name="Castelle C.J."/>
            <person name="Probst A.J."/>
            <person name="Thomas B.C."/>
            <person name="Singh A."/>
            <person name="Wilkins M.J."/>
            <person name="Karaoz U."/>
            <person name="Brodie E.L."/>
            <person name="Williams K.H."/>
            <person name="Hubbard S.S."/>
            <person name="Banfield J.F."/>
        </authorList>
    </citation>
    <scope>NUCLEOTIDE SEQUENCE [LARGE SCALE GENOMIC DNA]</scope>
</reference>
<feature type="compositionally biased region" description="Basic and acidic residues" evidence="1">
    <location>
        <begin position="13"/>
        <end position="24"/>
    </location>
</feature>
<proteinExistence type="predicted"/>
<dbReference type="Proteomes" id="UP000176421">
    <property type="component" value="Unassembled WGS sequence"/>
</dbReference>
<gene>
    <name evidence="2" type="ORF">A3D35_01865</name>
</gene>
<accession>A0A1G2HXR5</accession>
<dbReference type="AlphaFoldDB" id="A0A1G2HXR5"/>
<dbReference type="STRING" id="1802206.A3D35_01865"/>
<evidence type="ECO:0000313" key="3">
    <source>
        <dbReference type="Proteomes" id="UP000176421"/>
    </source>
</evidence>
<comment type="caution">
    <text evidence="2">The sequence shown here is derived from an EMBL/GenBank/DDBJ whole genome shotgun (WGS) entry which is preliminary data.</text>
</comment>
<evidence type="ECO:0000313" key="2">
    <source>
        <dbReference type="EMBL" id="OGZ66990.1"/>
    </source>
</evidence>